<dbReference type="InterPro" id="IPR036186">
    <property type="entry name" value="Serpin_sf"/>
</dbReference>
<dbReference type="FunFam" id="2.30.39.10:FF:000030">
    <property type="entry name" value="Serpin 2"/>
    <property type="match status" value="3"/>
</dbReference>
<evidence type="ECO:0000256" key="1">
    <source>
        <dbReference type="ARBA" id="ARBA00004613"/>
    </source>
</evidence>
<keyword evidence="7" id="KW-0325">Glycoprotein</keyword>
<dbReference type="InterPro" id="IPR023796">
    <property type="entry name" value="Serpin_dom"/>
</dbReference>
<dbReference type="InterPro" id="IPR023795">
    <property type="entry name" value="Serpin_CS"/>
</dbReference>
<dbReference type="InterPro" id="IPR042178">
    <property type="entry name" value="Serpin_sf_1"/>
</dbReference>
<dbReference type="STRING" id="74873.A0A084WKR2"/>
<gene>
    <name evidence="10" type="ORF">ZHAS_00018858</name>
</gene>
<dbReference type="PANTHER" id="PTHR11461">
    <property type="entry name" value="SERINE PROTEASE INHIBITOR, SERPIN"/>
    <property type="match status" value="1"/>
</dbReference>
<evidence type="ECO:0000256" key="6">
    <source>
        <dbReference type="ARBA" id="ARBA00022900"/>
    </source>
</evidence>
<comment type="subcellular location">
    <subcellularLocation>
        <location evidence="1">Secreted</location>
    </subcellularLocation>
</comment>
<evidence type="ECO:0000256" key="2">
    <source>
        <dbReference type="ARBA" id="ARBA00009500"/>
    </source>
</evidence>
<proteinExistence type="inferred from homology"/>
<dbReference type="VEuPathDB" id="VectorBase:ASIS024454"/>
<protein>
    <submittedName>
        <fullName evidence="10 11">Serpin 2</fullName>
    </submittedName>
</protein>
<dbReference type="Proteomes" id="UP000030765">
    <property type="component" value="Unassembled WGS sequence"/>
</dbReference>
<keyword evidence="5" id="KW-0732">Signal</keyword>
<evidence type="ECO:0000256" key="8">
    <source>
        <dbReference type="RuleBase" id="RU000411"/>
    </source>
</evidence>
<evidence type="ECO:0000313" key="12">
    <source>
        <dbReference type="Proteomes" id="UP000030765"/>
    </source>
</evidence>
<evidence type="ECO:0000313" key="10">
    <source>
        <dbReference type="EMBL" id="KFB50806.1"/>
    </source>
</evidence>
<reference evidence="10 12" key="1">
    <citation type="journal article" date="2014" name="BMC Genomics">
        <title>Genome sequence of Anopheles sinensis provides insight into genetics basis of mosquito competence for malaria parasites.</title>
        <authorList>
            <person name="Zhou D."/>
            <person name="Zhang D."/>
            <person name="Ding G."/>
            <person name="Shi L."/>
            <person name="Hou Q."/>
            <person name="Ye Y."/>
            <person name="Xu Y."/>
            <person name="Zhou H."/>
            <person name="Xiong C."/>
            <person name="Li S."/>
            <person name="Yu J."/>
            <person name="Hong S."/>
            <person name="Yu X."/>
            <person name="Zou P."/>
            <person name="Chen C."/>
            <person name="Chang X."/>
            <person name="Wang W."/>
            <person name="Lv Y."/>
            <person name="Sun Y."/>
            <person name="Ma L."/>
            <person name="Shen B."/>
            <person name="Zhu C."/>
        </authorList>
    </citation>
    <scope>NUCLEOTIDE SEQUENCE [LARGE SCALE GENOMIC DNA]</scope>
</reference>
<dbReference type="SMART" id="SM00093">
    <property type="entry name" value="SERPIN"/>
    <property type="match status" value="2"/>
</dbReference>
<keyword evidence="3" id="KW-0964">Secreted</keyword>
<dbReference type="OrthoDB" id="671595at2759"/>
<dbReference type="SUPFAM" id="SSF56574">
    <property type="entry name" value="Serpins"/>
    <property type="match status" value="2"/>
</dbReference>
<sequence length="736" mass="82850">MNKRSLVILCFFQKQNSNVVLSPFSVKILITLIYEASQTFLGSFVSQTNKELNAVVLPEGIEKTRSFYKDLLASAQEQNEDFDLNIATNFYVDDFIEVINKYQQIARVFYDASVEKVSYSKPTEAAAIINKWVSDSTKGRLREIVTPDGLEGAVITLINVIYFKGLWTFPFPEIPNNSKPFYGSRGKTSNAMYMEQNGHFYYDNSAELGAQILRMPYGGIQLAMYFILPNQGNSLQRVLDRLDNEVLHRALWNMNGVEVNVTIPRFKIDFSETLNEPLQAIGIKEIFSMNASLPLLSRGRGARGEVRVSRIFQKAGITINELGSEAYAATEIQLVNKFLGDGVQIFTANRPFIFFIEDEVFGTMLFAGKEVFQKQNSNVVLSPFSVKILLALIYEASDTNFGSSVSQTNKELNAVIQPEGIEKTRSFYKDLLASAQEQNENFDLKIATNFYVDDFIEVINKYQQIAKTHYDASVEKVSYSKPTEAATIINKWVSDSTKGRLREIVTPDGLEGAVITLINVIYFKGLWTFPFPEIPNNSKPFYGSRGKTSNAMYMEQNGHFYYGNSAELGAQILRLPYGGNKLAMYFILPNQGNSLQRVLDRLDNEVLHRALWNMNGVEVNVTIPRFKIDFDQTLNEPLQAIGIKEIFSMNASLPLLARGRGRRGEVRVSHIFQKAGITINEHGCEANGDSTETLPFNKFGGDGVQIFAANRPFIFFIEDEAFGTMLFAGKVEDPQV</sequence>
<evidence type="ECO:0000256" key="4">
    <source>
        <dbReference type="ARBA" id="ARBA00022690"/>
    </source>
</evidence>
<dbReference type="VEuPathDB" id="VectorBase:ASIS017252"/>
<dbReference type="GO" id="GO:0004867">
    <property type="term" value="F:serine-type endopeptidase inhibitor activity"/>
    <property type="evidence" value="ECO:0007669"/>
    <property type="project" value="UniProtKB-KW"/>
</dbReference>
<dbReference type="InterPro" id="IPR042185">
    <property type="entry name" value="Serpin_sf_2"/>
</dbReference>
<dbReference type="Pfam" id="PF00079">
    <property type="entry name" value="Serpin"/>
    <property type="match status" value="2"/>
</dbReference>
<evidence type="ECO:0000313" key="11">
    <source>
        <dbReference type="EnsemblMetazoa" id="ASIC018858-PA"/>
    </source>
</evidence>
<feature type="domain" description="Serpin" evidence="9">
    <location>
        <begin position="370"/>
        <end position="734"/>
    </location>
</feature>
<dbReference type="VEuPathDB" id="VectorBase:ASIC018858"/>
<evidence type="ECO:0000259" key="9">
    <source>
        <dbReference type="SMART" id="SM00093"/>
    </source>
</evidence>
<dbReference type="Gene3D" id="2.30.39.10">
    <property type="entry name" value="Alpha-1-antitrypsin, domain 1"/>
    <property type="match status" value="2"/>
</dbReference>
<name>A0A084WKR2_ANOSI</name>
<dbReference type="OMA" id="KYFHSEA"/>
<comment type="similarity">
    <text evidence="2 8">Belongs to the serpin family.</text>
</comment>
<dbReference type="PROSITE" id="PS00284">
    <property type="entry name" value="SERPIN"/>
    <property type="match status" value="2"/>
</dbReference>
<dbReference type="InterPro" id="IPR000215">
    <property type="entry name" value="Serpin_fam"/>
</dbReference>
<dbReference type="EnsemblMetazoa" id="ASIC018858-RA">
    <property type="protein sequence ID" value="ASIC018858-PA"/>
    <property type="gene ID" value="ASIC018858"/>
</dbReference>
<dbReference type="EMBL" id="KE525349">
    <property type="protein sequence ID" value="KFB50806.1"/>
    <property type="molecule type" value="Genomic_DNA"/>
</dbReference>
<dbReference type="GO" id="GO:0005615">
    <property type="term" value="C:extracellular space"/>
    <property type="evidence" value="ECO:0007669"/>
    <property type="project" value="InterPro"/>
</dbReference>
<keyword evidence="12" id="KW-1185">Reference proteome</keyword>
<keyword evidence="6" id="KW-0722">Serine protease inhibitor</keyword>
<feature type="domain" description="Serpin" evidence="9">
    <location>
        <begin position="9"/>
        <end position="369"/>
    </location>
</feature>
<accession>A0A084WKR2</accession>
<dbReference type="Gene3D" id="3.30.497.10">
    <property type="entry name" value="Antithrombin, subunit I, domain 2"/>
    <property type="match status" value="2"/>
</dbReference>
<keyword evidence="4" id="KW-0646">Protease inhibitor</keyword>
<evidence type="ECO:0000256" key="5">
    <source>
        <dbReference type="ARBA" id="ARBA00022729"/>
    </source>
</evidence>
<organism evidence="10">
    <name type="scientific">Anopheles sinensis</name>
    <name type="common">Mosquito</name>
    <dbReference type="NCBI Taxonomy" id="74873"/>
    <lineage>
        <taxon>Eukaryota</taxon>
        <taxon>Metazoa</taxon>
        <taxon>Ecdysozoa</taxon>
        <taxon>Arthropoda</taxon>
        <taxon>Hexapoda</taxon>
        <taxon>Insecta</taxon>
        <taxon>Pterygota</taxon>
        <taxon>Neoptera</taxon>
        <taxon>Endopterygota</taxon>
        <taxon>Diptera</taxon>
        <taxon>Nematocera</taxon>
        <taxon>Culicoidea</taxon>
        <taxon>Culicidae</taxon>
        <taxon>Anophelinae</taxon>
        <taxon>Anopheles</taxon>
    </lineage>
</organism>
<evidence type="ECO:0000256" key="7">
    <source>
        <dbReference type="ARBA" id="ARBA00023180"/>
    </source>
</evidence>
<dbReference type="EMBL" id="ATLV01024134">
    <property type="status" value="NOT_ANNOTATED_CDS"/>
    <property type="molecule type" value="Genomic_DNA"/>
</dbReference>
<dbReference type="AlphaFoldDB" id="A0A084WKR2"/>
<reference evidence="11" key="2">
    <citation type="submission" date="2020-05" db="UniProtKB">
        <authorList>
            <consortium name="EnsemblMetazoa"/>
        </authorList>
    </citation>
    <scope>IDENTIFICATION</scope>
</reference>
<evidence type="ECO:0000256" key="3">
    <source>
        <dbReference type="ARBA" id="ARBA00022525"/>
    </source>
</evidence>
<dbReference type="PANTHER" id="PTHR11461:SF357">
    <property type="entry name" value="SERINE PROTEASE INHIBITOR 27A"/>
    <property type="match status" value="1"/>
</dbReference>